<keyword evidence="3" id="KW-1185">Reference proteome</keyword>
<gene>
    <name evidence="2" type="ORF">Taro_029109</name>
</gene>
<feature type="compositionally biased region" description="Polar residues" evidence="1">
    <location>
        <begin position="20"/>
        <end position="31"/>
    </location>
</feature>
<name>A0A843VQ56_COLES</name>
<protein>
    <submittedName>
        <fullName evidence="2">Uncharacterized protein</fullName>
    </submittedName>
</protein>
<dbReference type="Proteomes" id="UP000652761">
    <property type="component" value="Unassembled WGS sequence"/>
</dbReference>
<dbReference type="EMBL" id="NMUH01001917">
    <property type="protein sequence ID" value="MQL96437.1"/>
    <property type="molecule type" value="Genomic_DNA"/>
</dbReference>
<feature type="region of interest" description="Disordered" evidence="1">
    <location>
        <begin position="1"/>
        <end position="31"/>
    </location>
</feature>
<feature type="compositionally biased region" description="Gly residues" evidence="1">
    <location>
        <begin position="1"/>
        <end position="12"/>
    </location>
</feature>
<accession>A0A843VQ56</accession>
<evidence type="ECO:0000313" key="2">
    <source>
        <dbReference type="EMBL" id="MQL96437.1"/>
    </source>
</evidence>
<proteinExistence type="predicted"/>
<organism evidence="2 3">
    <name type="scientific">Colocasia esculenta</name>
    <name type="common">Wild taro</name>
    <name type="synonym">Arum esculentum</name>
    <dbReference type="NCBI Taxonomy" id="4460"/>
    <lineage>
        <taxon>Eukaryota</taxon>
        <taxon>Viridiplantae</taxon>
        <taxon>Streptophyta</taxon>
        <taxon>Embryophyta</taxon>
        <taxon>Tracheophyta</taxon>
        <taxon>Spermatophyta</taxon>
        <taxon>Magnoliopsida</taxon>
        <taxon>Liliopsida</taxon>
        <taxon>Araceae</taxon>
        <taxon>Aroideae</taxon>
        <taxon>Colocasieae</taxon>
        <taxon>Colocasia</taxon>
    </lineage>
</organism>
<dbReference type="AlphaFoldDB" id="A0A843VQ56"/>
<feature type="region of interest" description="Disordered" evidence="1">
    <location>
        <begin position="141"/>
        <end position="175"/>
    </location>
</feature>
<comment type="caution">
    <text evidence="2">The sequence shown here is derived from an EMBL/GenBank/DDBJ whole genome shotgun (WGS) entry which is preliminary data.</text>
</comment>
<reference evidence="2" key="1">
    <citation type="submission" date="2017-07" db="EMBL/GenBank/DDBJ databases">
        <title>Taro Niue Genome Assembly and Annotation.</title>
        <authorList>
            <person name="Atibalentja N."/>
            <person name="Keating K."/>
            <person name="Fields C.J."/>
        </authorList>
    </citation>
    <scope>NUCLEOTIDE SEQUENCE</scope>
    <source>
        <strain evidence="2">Niue_2</strain>
        <tissue evidence="2">Leaf</tissue>
    </source>
</reference>
<sequence length="175" mass="19557">MGGGGPLWGEGGRNGRKETSTSSGRLPSATITTPHYKNQLSEYCIYYWLLRIRIVNENNGASELIKVFPSSRTSDQPTSMRTLADILYIYGHLAIRQRVCTSRASLQLGPCGFLRIRPQARAHHLAPWVIKARLSHVLHRSPRGQQTNKVPHRSPCGQQTNKVMTENHGAANHDH</sequence>
<evidence type="ECO:0000256" key="1">
    <source>
        <dbReference type="SAM" id="MobiDB-lite"/>
    </source>
</evidence>
<evidence type="ECO:0000313" key="3">
    <source>
        <dbReference type="Proteomes" id="UP000652761"/>
    </source>
</evidence>